<evidence type="ECO:0000313" key="2">
    <source>
        <dbReference type="Proteomes" id="UP000243680"/>
    </source>
</evidence>
<dbReference type="Proteomes" id="UP000243680">
    <property type="component" value="Chromosome 1"/>
</dbReference>
<accession>A0A1B4LBW5</accession>
<proteinExistence type="predicted"/>
<reference evidence="1 2" key="1">
    <citation type="submission" date="2015-12" db="EMBL/GenBank/DDBJ databases">
        <title>Diversity of Burkholderia near neighbor genomes.</title>
        <authorList>
            <person name="Sahl J."/>
            <person name="Wagner D."/>
            <person name="Keim P."/>
        </authorList>
    </citation>
    <scope>NUCLEOTIDE SEQUENCE [LARGE SCALE GENOMIC DNA]</scope>
    <source>
        <strain evidence="1 2">MSMB0783</strain>
    </source>
</reference>
<evidence type="ECO:0000313" key="1">
    <source>
        <dbReference type="EMBL" id="AOJ74640.1"/>
    </source>
</evidence>
<dbReference type="RefSeq" id="WP_059695356.1">
    <property type="nucleotide sequence ID" value="NZ_CP013420.1"/>
</dbReference>
<gene>
    <name evidence="1" type="ORF">WJ35_05855</name>
</gene>
<dbReference type="EMBL" id="CP013420">
    <property type="protein sequence ID" value="AOJ74640.1"/>
    <property type="molecule type" value="Genomic_DNA"/>
</dbReference>
<protein>
    <submittedName>
        <fullName evidence="1">Uncharacterized protein</fullName>
    </submittedName>
</protein>
<sequence>MAYLQAQQIVARACAIAKAPGWLSQGGIYLNMVLEDLWLHRDLKINRVTEFINVQANNYGPFMLPLNYLRPYDLFFQQNNLPYFLHPISPEEWDQEFKDPSIANYPYEFMTLLYDETTAQAKQSAGQLFIYPQSSGQITLTHRYMVKQPDIAAPETSSIIPWFPDQQYLIKATAVELMGETDDTRQESWRAQCEAMLRTHLIMEGDEQQVVKSVRLDPRRFHTNRTLKPTKITD</sequence>
<organism evidence="1 2">
    <name type="scientific">Burkholderia ubonensis</name>
    <dbReference type="NCBI Taxonomy" id="101571"/>
    <lineage>
        <taxon>Bacteria</taxon>
        <taxon>Pseudomonadati</taxon>
        <taxon>Pseudomonadota</taxon>
        <taxon>Betaproteobacteria</taxon>
        <taxon>Burkholderiales</taxon>
        <taxon>Burkholderiaceae</taxon>
        <taxon>Burkholderia</taxon>
        <taxon>Burkholderia cepacia complex</taxon>
    </lineage>
</organism>
<name>A0A1B4LBW5_9BURK</name>
<dbReference type="AlphaFoldDB" id="A0A1B4LBW5"/>